<proteinExistence type="predicted"/>
<protein>
    <submittedName>
        <fullName evidence="1">Uncharacterized protein</fullName>
    </submittedName>
</protein>
<evidence type="ECO:0000313" key="1">
    <source>
        <dbReference type="EMBL" id="KOB86778.1"/>
    </source>
</evidence>
<sequence length="315" mass="37453">MMYELVMKLHNDNYPIYLKNLHVSILKNLNTHIKNTKIFFLNKNNDQKKYQTTYSIENQKMDIEHSDESNFTLCSEMESKEKVISFENHDISFVEQDNYFIDQVHINTVLKGGASIFFLFEVYYNNDIQNNDSSINYRDYQNTIGNIHITYVYKNETILKLLEKETIKEYMYKFHTLIPQFLLPINVSYNIPKTGMLHSNININISISNNINEDIYMKYYINTHNNHMHNSENQYNWLINGFQKKIIHISKNSSYNINLTITPLKVGLINFPPISYFLNINNNWIDITKILKKSEHFQVIVSPSLQFTPKVWQIM</sequence>
<dbReference type="KEGG" id="pfd:PFDG_02657"/>
<reference evidence="2" key="2">
    <citation type="submission" date="2006-09" db="EMBL/GenBank/DDBJ databases">
        <title>The genome sequence of Plasmodium falciparum Dd2.</title>
        <authorList>
            <consortium name="The Broad Institute Genome Sequencing Platform"/>
            <person name="Birren B."/>
            <person name="Lander E."/>
            <person name="Galagan J."/>
            <person name="Nusbaum C."/>
            <person name="Devon K."/>
            <person name="Henn M."/>
            <person name="Jaffe D."/>
            <person name="Butler J."/>
            <person name="Alvarez P."/>
            <person name="Gnerre S."/>
            <person name="Grabherr M."/>
            <person name="Kleber M."/>
            <person name="Mauceli E."/>
            <person name="Brockman W."/>
            <person name="MacCallum I.A."/>
            <person name="Rounsley S."/>
            <person name="Young S."/>
            <person name="LaButti K."/>
            <person name="Pushparaj V."/>
            <person name="DeCaprio D."/>
            <person name="Crawford M."/>
            <person name="Koehrsen M."/>
            <person name="Engels R."/>
            <person name="Montgomery P."/>
            <person name="Pearson M."/>
            <person name="Howarth C."/>
            <person name="Larson L."/>
            <person name="Luoma S."/>
            <person name="White J."/>
            <person name="Kodira C."/>
            <person name="Zeng Q."/>
            <person name="O'Leary S."/>
            <person name="Yandava C."/>
            <person name="Alvarado L."/>
            <person name="Wirth D."/>
            <person name="Volkman S."/>
            <person name="Hartl D."/>
        </authorList>
    </citation>
    <scope>NUCLEOTIDE SEQUENCE [LARGE SCALE GENOMIC DNA]</scope>
</reference>
<name>A0A0L7M1U9_PLAF4</name>
<dbReference type="AlphaFoldDB" id="A0A0L7M1U9"/>
<evidence type="ECO:0000313" key="2">
    <source>
        <dbReference type="Proteomes" id="UP000054282"/>
    </source>
</evidence>
<dbReference type="EMBL" id="DS016368">
    <property type="protein sequence ID" value="KOB86778.1"/>
    <property type="molecule type" value="Genomic_DNA"/>
</dbReference>
<organism evidence="1 2">
    <name type="scientific">Plasmodium falciparum (isolate Dd2)</name>
    <dbReference type="NCBI Taxonomy" id="57267"/>
    <lineage>
        <taxon>Eukaryota</taxon>
        <taxon>Sar</taxon>
        <taxon>Alveolata</taxon>
        <taxon>Apicomplexa</taxon>
        <taxon>Aconoidasida</taxon>
        <taxon>Haemosporida</taxon>
        <taxon>Plasmodiidae</taxon>
        <taxon>Plasmodium</taxon>
        <taxon>Plasmodium (Laverania)</taxon>
    </lineage>
</organism>
<gene>
    <name evidence="1" type="ORF">PFDG_02657</name>
</gene>
<reference evidence="2" key="1">
    <citation type="submission" date="2006-09" db="EMBL/GenBank/DDBJ databases">
        <title>Annotation of Plasmodium falciparum Dd2.</title>
        <authorList>
            <consortium name="The Broad Institute Genome Sequencing Platform"/>
            <person name="Volkman S.K."/>
            <person name="Neafsey D.E."/>
            <person name="Dash A.P."/>
            <person name="Chitnis C.E."/>
            <person name="Hartl D.L."/>
            <person name="Young S.K."/>
            <person name="Zeng Q."/>
            <person name="Koehrsen M."/>
            <person name="Alvarado L."/>
            <person name="Berlin A."/>
            <person name="Borenstein D."/>
            <person name="Chapman S.B."/>
            <person name="Chen Z."/>
            <person name="Engels R."/>
            <person name="Freedman E."/>
            <person name="Gellesch M."/>
            <person name="Goldberg J."/>
            <person name="Griggs A."/>
            <person name="Gujja S."/>
            <person name="Heilman E.R."/>
            <person name="Heiman D.I."/>
            <person name="Howarth C."/>
            <person name="Jen D."/>
            <person name="Larson L."/>
            <person name="Mehta T."/>
            <person name="Neiman D."/>
            <person name="Park D."/>
            <person name="Pearson M."/>
            <person name="Roberts A."/>
            <person name="Saif S."/>
            <person name="Shea T."/>
            <person name="Shenoy N."/>
            <person name="Sisk P."/>
            <person name="Stolte C."/>
            <person name="Sykes S."/>
            <person name="Walk T."/>
            <person name="White J."/>
            <person name="Yandava C."/>
            <person name="Haas B."/>
            <person name="Henn M.R."/>
            <person name="Nusbaum C."/>
            <person name="Birren B."/>
        </authorList>
    </citation>
    <scope>NUCLEOTIDE SEQUENCE [LARGE SCALE GENOMIC DNA]</scope>
</reference>
<dbReference type="Proteomes" id="UP000054282">
    <property type="component" value="Unassembled WGS sequence"/>
</dbReference>
<accession>A0A0L7M1U9</accession>